<dbReference type="InterPro" id="IPR047967">
    <property type="entry name" value="PolX_PHP"/>
</dbReference>
<evidence type="ECO:0000313" key="4">
    <source>
        <dbReference type="Proteomes" id="UP001310022"/>
    </source>
</evidence>
<organism evidence="3 4">
    <name type="scientific">Persicobacter diffluens</name>
    <dbReference type="NCBI Taxonomy" id="981"/>
    <lineage>
        <taxon>Bacteria</taxon>
        <taxon>Pseudomonadati</taxon>
        <taxon>Bacteroidota</taxon>
        <taxon>Cytophagia</taxon>
        <taxon>Cytophagales</taxon>
        <taxon>Persicobacteraceae</taxon>
        <taxon>Persicobacter</taxon>
    </lineage>
</organism>
<dbReference type="EMBL" id="BQKE01000001">
    <property type="protein sequence ID" value="GJM60959.1"/>
    <property type="molecule type" value="Genomic_DNA"/>
</dbReference>
<reference evidence="3 4" key="1">
    <citation type="submission" date="2021-12" db="EMBL/GenBank/DDBJ databases">
        <title>Genome sequencing of bacteria with rrn-lacking chromosome and rrn-plasmid.</title>
        <authorList>
            <person name="Anda M."/>
            <person name="Iwasaki W."/>
        </authorList>
    </citation>
    <scope>NUCLEOTIDE SEQUENCE [LARGE SCALE GENOMIC DNA]</scope>
    <source>
        <strain evidence="3 4">NBRC 15940</strain>
    </source>
</reference>
<dbReference type="InterPro" id="IPR003141">
    <property type="entry name" value="Pol/His_phosphatase_N"/>
</dbReference>
<dbReference type="FunFam" id="3.20.20.140:FF:000047">
    <property type="entry name" value="PHP domain-containing protein"/>
    <property type="match status" value="1"/>
</dbReference>
<proteinExistence type="predicted"/>
<dbReference type="PANTHER" id="PTHR36928:SF1">
    <property type="entry name" value="PHOSPHATASE YCDX-RELATED"/>
    <property type="match status" value="1"/>
</dbReference>
<evidence type="ECO:0000313" key="3">
    <source>
        <dbReference type="EMBL" id="GJM60959.1"/>
    </source>
</evidence>
<dbReference type="Pfam" id="PF02811">
    <property type="entry name" value="PHP"/>
    <property type="match status" value="1"/>
</dbReference>
<dbReference type="InterPro" id="IPR027421">
    <property type="entry name" value="DNA_pol_lamdba_lyase_dom_sf"/>
</dbReference>
<dbReference type="InterPro" id="IPR050243">
    <property type="entry name" value="PHP_phosphatase"/>
</dbReference>
<dbReference type="InterPro" id="IPR010996">
    <property type="entry name" value="HHH_MUS81"/>
</dbReference>
<dbReference type="Pfam" id="PF14716">
    <property type="entry name" value="HHH_8"/>
    <property type="match status" value="1"/>
</dbReference>
<dbReference type="SUPFAM" id="SSF158702">
    <property type="entry name" value="Sec63 N-terminal domain-like"/>
    <property type="match status" value="1"/>
</dbReference>
<protein>
    <submittedName>
        <fullName evidence="3">DNA polymerase/3'-5' exonuclease PolX</fullName>
    </submittedName>
</protein>
<dbReference type="GO" id="GO:0003887">
    <property type="term" value="F:DNA-directed DNA polymerase activity"/>
    <property type="evidence" value="ECO:0007669"/>
    <property type="project" value="InterPro"/>
</dbReference>
<feature type="domain" description="DNA-directed DNA polymerase X" evidence="2">
    <location>
        <begin position="1"/>
        <end position="305"/>
    </location>
</feature>
<dbReference type="GO" id="GO:0042578">
    <property type="term" value="F:phosphoric ester hydrolase activity"/>
    <property type="evidence" value="ECO:0007669"/>
    <property type="project" value="TreeGrafter"/>
</dbReference>
<dbReference type="GO" id="GO:0008270">
    <property type="term" value="F:zinc ion binding"/>
    <property type="evidence" value="ECO:0007669"/>
    <property type="project" value="TreeGrafter"/>
</dbReference>
<keyword evidence="3" id="KW-0378">Hydrolase</keyword>
<dbReference type="Proteomes" id="UP001310022">
    <property type="component" value="Unassembled WGS sequence"/>
</dbReference>
<dbReference type="Gene3D" id="1.10.150.20">
    <property type="entry name" value="5' to 3' exonuclease, C-terminal subdomain"/>
    <property type="match status" value="1"/>
</dbReference>
<dbReference type="InterPro" id="IPR022311">
    <property type="entry name" value="PolX-like"/>
</dbReference>
<dbReference type="SMART" id="SM00481">
    <property type="entry name" value="POLIIIAc"/>
    <property type="match status" value="1"/>
</dbReference>
<dbReference type="SUPFAM" id="SSF89550">
    <property type="entry name" value="PHP domain-like"/>
    <property type="match status" value="1"/>
</dbReference>
<dbReference type="SMART" id="SM00483">
    <property type="entry name" value="POLXc"/>
    <property type="match status" value="1"/>
</dbReference>
<dbReference type="InterPro" id="IPR016195">
    <property type="entry name" value="Pol/histidinol_Pase-like"/>
</dbReference>
<dbReference type="Gene3D" id="1.10.150.110">
    <property type="entry name" value="DNA polymerase beta, N-terminal domain-like"/>
    <property type="match status" value="1"/>
</dbReference>
<dbReference type="PIRSF" id="PIRSF005047">
    <property type="entry name" value="UCP005047_YshC"/>
    <property type="match status" value="1"/>
</dbReference>
<evidence type="ECO:0000259" key="2">
    <source>
        <dbReference type="SMART" id="SM00483"/>
    </source>
</evidence>
<dbReference type="GO" id="GO:0003677">
    <property type="term" value="F:DNA binding"/>
    <property type="evidence" value="ECO:0007669"/>
    <property type="project" value="InterPro"/>
</dbReference>
<dbReference type="RefSeq" id="WP_338236599.1">
    <property type="nucleotide sequence ID" value="NZ_BQKE01000001.1"/>
</dbReference>
<keyword evidence="3" id="KW-0269">Exonuclease</keyword>
<gene>
    <name evidence="3" type="primary">polX</name>
    <name evidence="3" type="ORF">PEDI_15110</name>
</gene>
<dbReference type="SUPFAM" id="SSF47802">
    <property type="entry name" value="DNA polymerase beta, N-terminal domain-like"/>
    <property type="match status" value="1"/>
</dbReference>
<dbReference type="GO" id="GO:0004527">
    <property type="term" value="F:exonuclease activity"/>
    <property type="evidence" value="ECO:0007669"/>
    <property type="project" value="UniProtKB-KW"/>
</dbReference>
<keyword evidence="3" id="KW-0540">Nuclease</keyword>
<dbReference type="InterPro" id="IPR004013">
    <property type="entry name" value="PHP_dom"/>
</dbReference>
<sequence>MTRKDLISPLKQYLLLKEIHGGNPFQLRSYQKVVSMIENNVLWVEDWSVENLEQQEGLGKSMAATLAEINETGTFAKLVELKESTPVGLLELAKIKGLGPKKLRALWMDLNITTPAALLEACNTGSLGKAKGFGAKTVESLKEALIFWQENHWKKRWADAQEEAELMKSLLQTLLPEAQIDFTGDYLLQRETVAELEMVIAAESPIAAHQKILAATGFQENKEQSGPFTAYLEHEDYEMRFLLHFCPLDQFTNRQFELGVAPAHLNKGLSPEKTLRQLLHQKAFASEQEIYEAAGLPFVPQEMREGLWEWDWLDKNSPDQLLTYADLRGPMHNHSNYSDGSHSLEELAAYCQSQGWEYLGISDHSQTAAYANGLQVERVLAQHAEIDRLNAGFENFRIFKGIESDILQDGSLDYEDEILKQFDFIVASIHGNMNMDEATATQRLIKAIENPYTTMLGHPTGRLLLKRAGYPVNHEMIIDACAANKVIIEINANPWRLDMDWRFVHQALEKGVEISINPDAHEIKGFADMQYGVQVGRKAGLRKDQTFNTKSTAEVAAYFKSKKG</sequence>
<dbReference type="AlphaFoldDB" id="A0AAN4VVN5"/>
<comment type="caution">
    <text evidence="3">The sequence shown here is derived from an EMBL/GenBank/DDBJ whole genome shotgun (WGS) entry which is preliminary data.</text>
</comment>
<accession>A0AAN4VVN5</accession>
<dbReference type="PANTHER" id="PTHR36928">
    <property type="entry name" value="PHOSPHATASE YCDX-RELATED"/>
    <property type="match status" value="1"/>
</dbReference>
<name>A0AAN4VVN5_9BACT</name>
<dbReference type="CDD" id="cd07436">
    <property type="entry name" value="PHP_PolX"/>
    <property type="match status" value="1"/>
</dbReference>
<dbReference type="InterPro" id="IPR002054">
    <property type="entry name" value="DNA-dir_DNA_pol_X"/>
</dbReference>
<dbReference type="Pfam" id="PF14520">
    <property type="entry name" value="HHH_5"/>
    <property type="match status" value="1"/>
</dbReference>
<dbReference type="Gene3D" id="3.20.20.140">
    <property type="entry name" value="Metal-dependent hydrolases"/>
    <property type="match status" value="1"/>
</dbReference>
<evidence type="ECO:0000259" key="1">
    <source>
        <dbReference type="SMART" id="SM00481"/>
    </source>
</evidence>
<keyword evidence="4" id="KW-1185">Reference proteome</keyword>
<feature type="domain" description="Polymerase/histidinol phosphatase N-terminal" evidence="1">
    <location>
        <begin position="329"/>
        <end position="408"/>
    </location>
</feature>
<dbReference type="GO" id="GO:0005829">
    <property type="term" value="C:cytosol"/>
    <property type="evidence" value="ECO:0007669"/>
    <property type="project" value="TreeGrafter"/>
</dbReference>